<dbReference type="Gene3D" id="1.10.150.20">
    <property type="entry name" value="5' to 3' exonuclease, C-terminal subdomain"/>
    <property type="match status" value="1"/>
</dbReference>
<dbReference type="InterPro" id="IPR010995">
    <property type="entry name" value="DNA_repair_Rad51/TF_NusA_a-hlx"/>
</dbReference>
<evidence type="ECO:0000256" key="1">
    <source>
        <dbReference type="ARBA" id="ARBA00022741"/>
    </source>
</evidence>
<feature type="domain" description="RecA family profile 1" evidence="5">
    <location>
        <begin position="109"/>
        <end position="280"/>
    </location>
</feature>
<dbReference type="OrthoDB" id="10251254at2759"/>
<dbReference type="PANTHER" id="PTHR22942">
    <property type="entry name" value="RECA/RAD51/RADA DNA STRAND-PAIRING FAMILY MEMBER"/>
    <property type="match status" value="1"/>
</dbReference>
<dbReference type="GO" id="GO:0005524">
    <property type="term" value="F:ATP binding"/>
    <property type="evidence" value="ECO:0007669"/>
    <property type="project" value="UniProtKB-KW"/>
</dbReference>
<dbReference type="GO" id="GO:0140664">
    <property type="term" value="F:ATP-dependent DNA damage sensor activity"/>
    <property type="evidence" value="ECO:0007669"/>
    <property type="project" value="InterPro"/>
</dbReference>
<dbReference type="PROSITE" id="PS50163">
    <property type="entry name" value="RECA_3"/>
    <property type="match status" value="1"/>
</dbReference>
<feature type="domain" description="RecA family profile 2" evidence="6">
    <location>
        <begin position="287"/>
        <end position="350"/>
    </location>
</feature>
<dbReference type="InterPro" id="IPR020587">
    <property type="entry name" value="RecA_monomer-monomer_interface"/>
</dbReference>
<evidence type="ECO:0000256" key="3">
    <source>
        <dbReference type="ARBA" id="ARBA00023125"/>
    </source>
</evidence>
<dbReference type="InterPro" id="IPR013632">
    <property type="entry name" value="Rad51_C"/>
</dbReference>
<dbReference type="SUPFAM" id="SSF52540">
    <property type="entry name" value="P-loop containing nucleoside triphosphate hydrolases"/>
    <property type="match status" value="1"/>
</dbReference>
<name>A0A8J6C9T7_DIALT</name>
<dbReference type="PIRSF" id="PIRSF005856">
    <property type="entry name" value="Rad51"/>
    <property type="match status" value="1"/>
</dbReference>
<dbReference type="GO" id="GO:0003697">
    <property type="term" value="F:single-stranded DNA binding"/>
    <property type="evidence" value="ECO:0007669"/>
    <property type="project" value="TreeGrafter"/>
</dbReference>
<dbReference type="GO" id="GO:0000730">
    <property type="term" value="P:DNA recombinase assembly"/>
    <property type="evidence" value="ECO:0007669"/>
    <property type="project" value="TreeGrafter"/>
</dbReference>
<proteinExistence type="inferred from homology"/>
<reference evidence="7" key="1">
    <citation type="submission" date="2021-05" db="EMBL/GenBank/DDBJ databases">
        <title>The genome of the haptophyte Pavlova lutheri (Diacronema luteri, Pavlovales) - a model for lipid biosynthesis in eukaryotic algae.</title>
        <authorList>
            <person name="Hulatt C.J."/>
            <person name="Posewitz M.C."/>
        </authorList>
    </citation>
    <scope>NUCLEOTIDE SEQUENCE</scope>
    <source>
        <strain evidence="7">NIVA-4/92</strain>
    </source>
</reference>
<dbReference type="GO" id="GO:0006312">
    <property type="term" value="P:mitotic recombination"/>
    <property type="evidence" value="ECO:0007669"/>
    <property type="project" value="TreeGrafter"/>
</dbReference>
<dbReference type="GO" id="GO:0003690">
    <property type="term" value="F:double-stranded DNA binding"/>
    <property type="evidence" value="ECO:0007669"/>
    <property type="project" value="TreeGrafter"/>
</dbReference>
<dbReference type="NCBIfam" id="NF003301">
    <property type="entry name" value="PRK04301.1"/>
    <property type="match status" value="1"/>
</dbReference>
<dbReference type="GO" id="GO:0000150">
    <property type="term" value="F:DNA strand exchange activity"/>
    <property type="evidence" value="ECO:0007669"/>
    <property type="project" value="TreeGrafter"/>
</dbReference>
<evidence type="ECO:0000259" key="6">
    <source>
        <dbReference type="PROSITE" id="PS50163"/>
    </source>
</evidence>
<dbReference type="Pfam" id="PF08423">
    <property type="entry name" value="Rad51"/>
    <property type="match status" value="1"/>
</dbReference>
<gene>
    <name evidence="7" type="ORF">KFE25_008246</name>
</gene>
<keyword evidence="8" id="KW-1185">Reference proteome</keyword>
<keyword evidence="2 4" id="KW-0067">ATP-binding</keyword>
<dbReference type="InterPro" id="IPR027417">
    <property type="entry name" value="P-loop_NTPase"/>
</dbReference>
<comment type="similarity">
    <text evidence="4">Belongs to the RecA family.</text>
</comment>
<dbReference type="AlphaFoldDB" id="A0A8J6C9T7"/>
<dbReference type="PANTHER" id="PTHR22942:SF30">
    <property type="entry name" value="MEIOTIC RECOMBINATION PROTEIN DMC1_LIM15 HOMOLOG"/>
    <property type="match status" value="1"/>
</dbReference>
<accession>A0A8J6C9T7</accession>
<evidence type="ECO:0000256" key="2">
    <source>
        <dbReference type="ARBA" id="ARBA00022840"/>
    </source>
</evidence>
<dbReference type="SUPFAM" id="SSF47794">
    <property type="entry name" value="Rad51 N-terminal domain-like"/>
    <property type="match status" value="1"/>
</dbReference>
<dbReference type="GO" id="GO:0042148">
    <property type="term" value="P:DNA strand invasion"/>
    <property type="evidence" value="ECO:0007669"/>
    <property type="project" value="TreeGrafter"/>
</dbReference>
<comment type="caution">
    <text evidence="7">The sequence shown here is derived from an EMBL/GenBank/DDBJ whole genome shotgun (WGS) entry which is preliminary data.</text>
</comment>
<keyword evidence="1 4" id="KW-0547">Nucleotide-binding</keyword>
<evidence type="ECO:0000313" key="8">
    <source>
        <dbReference type="Proteomes" id="UP000751190"/>
    </source>
</evidence>
<dbReference type="InterPro" id="IPR020588">
    <property type="entry name" value="RecA_ATP-bd"/>
</dbReference>
<dbReference type="Proteomes" id="UP000751190">
    <property type="component" value="Unassembled WGS sequence"/>
</dbReference>
<keyword evidence="3" id="KW-0238">DNA-binding</keyword>
<evidence type="ECO:0000313" key="7">
    <source>
        <dbReference type="EMBL" id="KAG8466867.1"/>
    </source>
</evidence>
<dbReference type="Gene3D" id="3.40.50.300">
    <property type="entry name" value="P-loop containing nucleotide triphosphate hydrolases"/>
    <property type="match status" value="1"/>
</dbReference>
<organism evidence="7 8">
    <name type="scientific">Diacronema lutheri</name>
    <name type="common">Unicellular marine alga</name>
    <name type="synonym">Monochrysis lutheri</name>
    <dbReference type="NCBI Taxonomy" id="2081491"/>
    <lineage>
        <taxon>Eukaryota</taxon>
        <taxon>Haptista</taxon>
        <taxon>Haptophyta</taxon>
        <taxon>Pavlovophyceae</taxon>
        <taxon>Pavlovales</taxon>
        <taxon>Pavlovaceae</taxon>
        <taxon>Diacronema</taxon>
    </lineage>
</organism>
<evidence type="ECO:0000259" key="5">
    <source>
        <dbReference type="PROSITE" id="PS50162"/>
    </source>
</evidence>
<dbReference type="PROSITE" id="PS50162">
    <property type="entry name" value="RECA_2"/>
    <property type="match status" value="1"/>
</dbReference>
<evidence type="ECO:0000256" key="4">
    <source>
        <dbReference type="RuleBase" id="RU003422"/>
    </source>
</evidence>
<sequence length="351" mass="38370">MHGATMVTPQKQAGTMPEAEIEYETVEGRPYHDINELLAHGVDKATLKKLCESHIRTVERVHMEPLKNLVAINGLSEAKAKKVRDEAVKLLGWSKFTTAADRLALSKDAWTKVSTGSTELDAILGGGLQRKHITQVYGEFRSGKSMLAHTMCVTAQKPIEQGGGSGRAMFIDTEGTFDERKLVKIAEAHGLDPAGALSNIDVCRVHNYEDLNQTIQEASQLLIDGNHSFIAIDSIATPFRNEFLGRGDLSVRQQELQKTLTFLAKTIEEYNLACLLTNQVMANPENGGMPGADPRRAVLGFVLSHRSQTILNMKKGAGEKRIVKLTCSPTMPEADAEISISEKGITDFSGK</sequence>
<dbReference type="InterPro" id="IPR016467">
    <property type="entry name" value="DNA_recomb/repair_RecA-like"/>
</dbReference>
<protein>
    <submittedName>
        <fullName evidence="7">Uncharacterized protein</fullName>
    </submittedName>
</protein>
<dbReference type="EMBL" id="JAGTXO010000007">
    <property type="protein sequence ID" value="KAG8466867.1"/>
    <property type="molecule type" value="Genomic_DNA"/>
</dbReference>